<feature type="domain" description="DUF427" evidence="1">
    <location>
        <begin position="22"/>
        <end position="114"/>
    </location>
</feature>
<dbReference type="EMBL" id="BAAAQK010000005">
    <property type="protein sequence ID" value="GAA1844246.1"/>
    <property type="molecule type" value="Genomic_DNA"/>
</dbReference>
<dbReference type="InterPro" id="IPR049449">
    <property type="entry name" value="TesB_ACOT8-like_N"/>
</dbReference>
<dbReference type="SUPFAM" id="SSF54637">
    <property type="entry name" value="Thioesterase/thiol ester dehydrase-isomerase"/>
    <property type="match status" value="2"/>
</dbReference>
<feature type="domain" description="Acyl-CoA thioesterase-like C-terminal" evidence="3">
    <location>
        <begin position="277"/>
        <end position="399"/>
    </location>
</feature>
<sequence>MADAKAGSGHQVLVRTVAYRARAYLGTRRVAESGDCLLIEETGLEDRLYFPVDDVDLGSLAESRSETTCRYKGTARYWRAGAPHDVDGADVAWAYPDPIPGMERLASHLCFYHERVRVVAVETWEDGSEVETRFPLWGDVRDLTAMMDPQDAGEGGAFVSPRGPRTARDVIEGGQLLGTALVASARRDPEKAVTSATCYFLLPASFAEPVAVATAPVRLGRSFSTVRTDLSQGGRVCATALVQLDGGGLGPYALDAAMPEVEGPEVAAESDFGTTGRQFRVVGDAYGQAGRVVGEPELDVWVRYRDRPADDALAAALLVQPLTHWTIAASMRGQDSVTEDDAHVGLSTGVLTCTVHFSERFDPQAWHLYSTRAVSAHRGLAGGQGTVFHRDGTVVATFSVQAMVRAFDRDPAPLLVERPAGVM</sequence>
<proteinExistence type="predicted"/>
<dbReference type="PANTHER" id="PTHR34310">
    <property type="entry name" value="DUF427 DOMAIN PROTEIN (AFU_ORTHOLOGUE AFUA_3G02220)"/>
    <property type="match status" value="1"/>
</dbReference>
<dbReference type="RefSeq" id="WP_344415654.1">
    <property type="nucleotide sequence ID" value="NZ_BAAAQK010000005.1"/>
</dbReference>
<evidence type="ECO:0000259" key="2">
    <source>
        <dbReference type="Pfam" id="PF13622"/>
    </source>
</evidence>
<dbReference type="PANTHER" id="PTHR34310:SF8">
    <property type="entry name" value="CONSERVED PROTEIN"/>
    <property type="match status" value="1"/>
</dbReference>
<feature type="domain" description="Acyl-CoA thioesterase-like N-terminal HotDog" evidence="2">
    <location>
        <begin position="170"/>
        <end position="242"/>
    </location>
</feature>
<dbReference type="Gene3D" id="2.170.150.40">
    <property type="entry name" value="Domain of unknown function (DUF427)"/>
    <property type="match status" value="1"/>
</dbReference>
<accession>A0ABN2MYT9</accession>
<keyword evidence="5" id="KW-1185">Reference proteome</keyword>
<dbReference type="Pfam" id="PF04248">
    <property type="entry name" value="NTP_transf_9"/>
    <property type="match status" value="1"/>
</dbReference>
<evidence type="ECO:0000259" key="3">
    <source>
        <dbReference type="Pfam" id="PF20789"/>
    </source>
</evidence>
<dbReference type="Proteomes" id="UP001500449">
    <property type="component" value="Unassembled WGS sequence"/>
</dbReference>
<name>A0ABN2MYT9_9PSEU</name>
<dbReference type="InterPro" id="IPR038694">
    <property type="entry name" value="DUF427_sf"/>
</dbReference>
<dbReference type="InterPro" id="IPR029069">
    <property type="entry name" value="HotDog_dom_sf"/>
</dbReference>
<dbReference type="Pfam" id="PF20789">
    <property type="entry name" value="4HBT_3C"/>
    <property type="match status" value="1"/>
</dbReference>
<protein>
    <recommendedName>
        <fullName evidence="6">Acyl-CoA thioesterase</fullName>
    </recommendedName>
</protein>
<dbReference type="InterPro" id="IPR049450">
    <property type="entry name" value="ACOT8-like_C"/>
</dbReference>
<organism evidence="4 5">
    <name type="scientific">Pseudonocardia ailaonensis</name>
    <dbReference type="NCBI Taxonomy" id="367279"/>
    <lineage>
        <taxon>Bacteria</taxon>
        <taxon>Bacillati</taxon>
        <taxon>Actinomycetota</taxon>
        <taxon>Actinomycetes</taxon>
        <taxon>Pseudonocardiales</taxon>
        <taxon>Pseudonocardiaceae</taxon>
        <taxon>Pseudonocardia</taxon>
    </lineage>
</organism>
<dbReference type="Gene3D" id="2.40.160.210">
    <property type="entry name" value="Acyl-CoA thioesterase, double hotdog domain"/>
    <property type="match status" value="1"/>
</dbReference>
<dbReference type="InterPro" id="IPR007361">
    <property type="entry name" value="DUF427"/>
</dbReference>
<comment type="caution">
    <text evidence="4">The sequence shown here is derived from an EMBL/GenBank/DDBJ whole genome shotgun (WGS) entry which is preliminary data.</text>
</comment>
<gene>
    <name evidence="4" type="ORF">GCM10009836_24570</name>
</gene>
<reference evidence="4 5" key="1">
    <citation type="journal article" date="2019" name="Int. J. Syst. Evol. Microbiol.">
        <title>The Global Catalogue of Microorganisms (GCM) 10K type strain sequencing project: providing services to taxonomists for standard genome sequencing and annotation.</title>
        <authorList>
            <consortium name="The Broad Institute Genomics Platform"/>
            <consortium name="The Broad Institute Genome Sequencing Center for Infectious Disease"/>
            <person name="Wu L."/>
            <person name="Ma J."/>
        </authorList>
    </citation>
    <scope>NUCLEOTIDE SEQUENCE [LARGE SCALE GENOMIC DNA]</scope>
    <source>
        <strain evidence="4 5">JCM 16009</strain>
    </source>
</reference>
<evidence type="ECO:0000313" key="5">
    <source>
        <dbReference type="Proteomes" id="UP001500449"/>
    </source>
</evidence>
<dbReference type="Pfam" id="PF13622">
    <property type="entry name" value="4HBT_3"/>
    <property type="match status" value="1"/>
</dbReference>
<evidence type="ECO:0000313" key="4">
    <source>
        <dbReference type="EMBL" id="GAA1844246.1"/>
    </source>
</evidence>
<evidence type="ECO:0000259" key="1">
    <source>
        <dbReference type="Pfam" id="PF04248"/>
    </source>
</evidence>
<dbReference type="InterPro" id="IPR042171">
    <property type="entry name" value="Acyl-CoA_hotdog"/>
</dbReference>
<evidence type="ECO:0008006" key="6">
    <source>
        <dbReference type="Google" id="ProtNLM"/>
    </source>
</evidence>